<dbReference type="HOGENOM" id="CLU_2843930_0_0_5"/>
<evidence type="ECO:0000313" key="1">
    <source>
        <dbReference type="EMBL" id="AGK56703.1"/>
    </source>
</evidence>
<protein>
    <submittedName>
        <fullName evidence="1">Uncharacterized protein</fullName>
    </submittedName>
</protein>
<name>N0B183_9HYPH</name>
<reference evidence="1 2" key="1">
    <citation type="journal article" date="2013" name="Genome Announc.">
        <title>Genome sequences for three denitrifying bacterial strains isolated from a uranium- and nitrate-contaminated subsurface environment.</title>
        <authorList>
            <person name="Venkatramanan R."/>
            <person name="Prakash O."/>
            <person name="Woyke T."/>
            <person name="Chain P."/>
            <person name="Goodwin L.A."/>
            <person name="Watson D."/>
            <person name="Brooks S."/>
            <person name="Kostka J.E."/>
            <person name="Green S.J."/>
        </authorList>
    </citation>
    <scope>NUCLEOTIDE SEQUENCE [LARGE SCALE GENOMIC DNA]</scope>
    <source>
        <strain evidence="1 2">1NES1</strain>
    </source>
</reference>
<dbReference type="AlphaFoldDB" id="N0B183"/>
<dbReference type="KEGG" id="hdt:HYPDE_25093"/>
<keyword evidence="2" id="KW-1185">Reference proteome</keyword>
<sequence>MIAYTREVGAGHAGIFLTAGVTRNDTMALRPHYDTYRVAAITLRLQATAARHGRTASGGKRYNAY</sequence>
<evidence type="ECO:0000313" key="2">
    <source>
        <dbReference type="Proteomes" id="UP000005952"/>
    </source>
</evidence>
<proteinExistence type="predicted"/>
<dbReference type="Proteomes" id="UP000005952">
    <property type="component" value="Chromosome"/>
</dbReference>
<accession>N0B183</accession>
<dbReference type="EMBL" id="CP005587">
    <property type="protein sequence ID" value="AGK56703.1"/>
    <property type="molecule type" value="Genomic_DNA"/>
</dbReference>
<organism evidence="1 2">
    <name type="scientific">Hyphomicrobium denitrificans 1NES1</name>
    <dbReference type="NCBI Taxonomy" id="670307"/>
    <lineage>
        <taxon>Bacteria</taxon>
        <taxon>Pseudomonadati</taxon>
        <taxon>Pseudomonadota</taxon>
        <taxon>Alphaproteobacteria</taxon>
        <taxon>Hyphomicrobiales</taxon>
        <taxon>Hyphomicrobiaceae</taxon>
        <taxon>Hyphomicrobium</taxon>
    </lineage>
</organism>
<gene>
    <name evidence="1" type="ORF">HYPDE_25093</name>
</gene>